<feature type="transmembrane region" description="Helical" evidence="8">
    <location>
        <begin position="127"/>
        <end position="151"/>
    </location>
</feature>
<evidence type="ECO:0000256" key="6">
    <source>
        <dbReference type="ARBA" id="ARBA00022989"/>
    </source>
</evidence>
<dbReference type="CDD" id="cd06261">
    <property type="entry name" value="TM_PBP2"/>
    <property type="match status" value="1"/>
</dbReference>
<dbReference type="InterPro" id="IPR035906">
    <property type="entry name" value="MetI-like_sf"/>
</dbReference>
<dbReference type="EMBL" id="CAFBLS010000032">
    <property type="protein sequence ID" value="CAB4864851.1"/>
    <property type="molecule type" value="Genomic_DNA"/>
</dbReference>
<dbReference type="GO" id="GO:0005886">
    <property type="term" value="C:plasma membrane"/>
    <property type="evidence" value="ECO:0007669"/>
    <property type="project" value="UniProtKB-SubCell"/>
</dbReference>
<dbReference type="GO" id="GO:0055085">
    <property type="term" value="P:transmembrane transport"/>
    <property type="evidence" value="ECO:0007669"/>
    <property type="project" value="InterPro"/>
</dbReference>
<feature type="domain" description="ABC transmembrane type-1" evidence="9">
    <location>
        <begin position="92"/>
        <end position="280"/>
    </location>
</feature>
<evidence type="ECO:0000256" key="3">
    <source>
        <dbReference type="ARBA" id="ARBA00022475"/>
    </source>
</evidence>
<evidence type="ECO:0000256" key="8">
    <source>
        <dbReference type="SAM" id="Phobius"/>
    </source>
</evidence>
<keyword evidence="3" id="KW-1003">Cell membrane</keyword>
<dbReference type="Pfam" id="PF00528">
    <property type="entry name" value="BPD_transp_1"/>
    <property type="match status" value="1"/>
</dbReference>
<feature type="transmembrane region" description="Helical" evidence="8">
    <location>
        <begin position="163"/>
        <end position="181"/>
    </location>
</feature>
<dbReference type="PANTHER" id="PTHR43357">
    <property type="entry name" value="INNER MEMBRANE ABC TRANSPORTER PERMEASE PROTEIN YDCV"/>
    <property type="match status" value="1"/>
</dbReference>
<dbReference type="SUPFAM" id="SSF161098">
    <property type="entry name" value="MetI-like"/>
    <property type="match status" value="1"/>
</dbReference>
<protein>
    <submittedName>
        <fullName evidence="10">Unannotated protein</fullName>
    </submittedName>
</protein>
<evidence type="ECO:0000256" key="1">
    <source>
        <dbReference type="ARBA" id="ARBA00004429"/>
    </source>
</evidence>
<dbReference type="PROSITE" id="PS50928">
    <property type="entry name" value="ABC_TM1"/>
    <property type="match status" value="1"/>
</dbReference>
<reference evidence="10" key="1">
    <citation type="submission" date="2020-05" db="EMBL/GenBank/DDBJ databases">
        <authorList>
            <person name="Chiriac C."/>
            <person name="Salcher M."/>
            <person name="Ghai R."/>
            <person name="Kavagutti S V."/>
        </authorList>
    </citation>
    <scope>NUCLEOTIDE SEQUENCE</scope>
</reference>
<comment type="subcellular location">
    <subcellularLocation>
        <location evidence="1">Cell inner membrane</location>
        <topology evidence="1">Multi-pass membrane protein</topology>
    </subcellularLocation>
</comment>
<organism evidence="10">
    <name type="scientific">freshwater metagenome</name>
    <dbReference type="NCBI Taxonomy" id="449393"/>
    <lineage>
        <taxon>unclassified sequences</taxon>
        <taxon>metagenomes</taxon>
        <taxon>ecological metagenomes</taxon>
    </lineage>
</organism>
<keyword evidence="6 8" id="KW-1133">Transmembrane helix</keyword>
<dbReference type="InterPro" id="IPR000515">
    <property type="entry name" value="MetI-like"/>
</dbReference>
<feature type="transmembrane region" description="Helical" evidence="8">
    <location>
        <begin position="35"/>
        <end position="57"/>
    </location>
</feature>
<evidence type="ECO:0000256" key="2">
    <source>
        <dbReference type="ARBA" id="ARBA00022448"/>
    </source>
</evidence>
<dbReference type="AlphaFoldDB" id="A0A6J7D3T7"/>
<dbReference type="PANTHER" id="PTHR43357:SF4">
    <property type="entry name" value="INNER MEMBRANE ABC TRANSPORTER PERMEASE PROTEIN YDCV"/>
    <property type="match status" value="1"/>
</dbReference>
<keyword evidence="7 8" id="KW-0472">Membrane</keyword>
<evidence type="ECO:0000313" key="10">
    <source>
        <dbReference type="EMBL" id="CAB4864851.1"/>
    </source>
</evidence>
<gene>
    <name evidence="10" type="ORF">UFOPK3402_00403</name>
</gene>
<evidence type="ECO:0000259" key="9">
    <source>
        <dbReference type="PROSITE" id="PS50928"/>
    </source>
</evidence>
<keyword evidence="5 8" id="KW-0812">Transmembrane</keyword>
<feature type="transmembrane region" description="Helical" evidence="8">
    <location>
        <begin position="219"/>
        <end position="242"/>
    </location>
</feature>
<proteinExistence type="predicted"/>
<evidence type="ECO:0000256" key="4">
    <source>
        <dbReference type="ARBA" id="ARBA00022519"/>
    </source>
</evidence>
<evidence type="ECO:0000256" key="5">
    <source>
        <dbReference type="ARBA" id="ARBA00022692"/>
    </source>
</evidence>
<keyword evidence="4" id="KW-0997">Cell inner membrane</keyword>
<feature type="transmembrane region" description="Helical" evidence="8">
    <location>
        <begin position="96"/>
        <end position="115"/>
    </location>
</feature>
<feature type="transmembrane region" description="Helical" evidence="8">
    <location>
        <begin position="262"/>
        <end position="280"/>
    </location>
</feature>
<accession>A0A6J7D3T7</accession>
<dbReference type="Gene3D" id="1.10.3720.10">
    <property type="entry name" value="MetI-like"/>
    <property type="match status" value="1"/>
</dbReference>
<evidence type="ECO:0000256" key="7">
    <source>
        <dbReference type="ARBA" id="ARBA00023136"/>
    </source>
</evidence>
<name>A0A6J7D3T7_9ZZZZ</name>
<sequence>MSTETIVVLAPGPVPVGEPDQASRRSLKPAGALKAAFLIAIALYVAIPMVAMARFAFQNVPVALLSPDKILTGWSLAGLWTAISDPGIIAATRTSLLLVVLAIVLNLALLLPLAIVTEVRSPHLRPILSAITLLPWVIPPIALVVGVAATFRATVPWFLASDYSLVPFYALWAMPFTYRALDAGLRAINARTLYEAARSMGASLGTVIFRVIVPNIGAAIVAAAALTAAMVLGEFAFASLLLKRTLPTEMVNYQRSDPRGGLALALLVMLLTALALGLVVRSLRRRGLDVQTTGL</sequence>
<keyword evidence="2" id="KW-0813">Transport</keyword>